<dbReference type="PANTHER" id="PTHR31945">
    <property type="entry name" value="TRANSCRIPTION FACTOR SCREAM2-RELATED"/>
    <property type="match status" value="1"/>
</dbReference>
<evidence type="ECO:0000259" key="6">
    <source>
        <dbReference type="PROSITE" id="PS50888"/>
    </source>
</evidence>
<feature type="domain" description="BHLH" evidence="6">
    <location>
        <begin position="164"/>
        <end position="213"/>
    </location>
</feature>
<dbReference type="SUPFAM" id="SSF47459">
    <property type="entry name" value="HLH, helix-loop-helix DNA-binding domain"/>
    <property type="match status" value="1"/>
</dbReference>
<protein>
    <recommendedName>
        <fullName evidence="6">BHLH domain-containing protein</fullName>
    </recommendedName>
</protein>
<dbReference type="InterPro" id="IPR045239">
    <property type="entry name" value="bHLH95_bHLH"/>
</dbReference>
<dbReference type="GO" id="GO:0003700">
    <property type="term" value="F:DNA-binding transcription factor activity"/>
    <property type="evidence" value="ECO:0007669"/>
    <property type="project" value="TreeGrafter"/>
</dbReference>
<reference evidence="7" key="1">
    <citation type="submission" date="2021-08" db="EMBL/GenBank/DDBJ databases">
        <title>WGS assembly of Ceratopteris richardii.</title>
        <authorList>
            <person name="Marchant D.B."/>
            <person name="Chen G."/>
            <person name="Jenkins J."/>
            <person name="Shu S."/>
            <person name="Leebens-Mack J."/>
            <person name="Grimwood J."/>
            <person name="Schmutz J."/>
            <person name="Soltis P."/>
            <person name="Soltis D."/>
            <person name="Chen Z.-H."/>
        </authorList>
    </citation>
    <scope>NUCLEOTIDE SEQUENCE</scope>
    <source>
        <strain evidence="7">Whitten #5841</strain>
        <tissue evidence="7">Leaf</tissue>
    </source>
</reference>
<proteinExistence type="predicted"/>
<dbReference type="PROSITE" id="PS50888">
    <property type="entry name" value="BHLH"/>
    <property type="match status" value="1"/>
</dbReference>
<dbReference type="PANTHER" id="PTHR31945:SF20">
    <property type="entry name" value="TRANSCRIPTION FACTOR DYT1"/>
    <property type="match status" value="1"/>
</dbReference>
<evidence type="ECO:0000313" key="8">
    <source>
        <dbReference type="Proteomes" id="UP000825935"/>
    </source>
</evidence>
<name>A0A8T2TY44_CERRI</name>
<keyword evidence="8" id="KW-1185">Reference proteome</keyword>
<evidence type="ECO:0000256" key="1">
    <source>
        <dbReference type="ARBA" id="ARBA00004123"/>
    </source>
</evidence>
<evidence type="ECO:0000256" key="5">
    <source>
        <dbReference type="SAM" id="MobiDB-lite"/>
    </source>
</evidence>
<dbReference type="SMART" id="SM00353">
    <property type="entry name" value="HLH"/>
    <property type="match status" value="1"/>
</dbReference>
<dbReference type="GO" id="GO:0043565">
    <property type="term" value="F:sequence-specific DNA binding"/>
    <property type="evidence" value="ECO:0007669"/>
    <property type="project" value="TreeGrafter"/>
</dbReference>
<comment type="subcellular location">
    <subcellularLocation>
        <location evidence="1">Nucleus</location>
    </subcellularLocation>
</comment>
<feature type="region of interest" description="Disordered" evidence="5">
    <location>
        <begin position="114"/>
        <end position="159"/>
    </location>
</feature>
<keyword evidence="4" id="KW-0539">Nucleus</keyword>
<dbReference type="EMBL" id="CM035414">
    <property type="protein sequence ID" value="KAH7428681.1"/>
    <property type="molecule type" value="Genomic_DNA"/>
</dbReference>
<evidence type="ECO:0000256" key="2">
    <source>
        <dbReference type="ARBA" id="ARBA00023015"/>
    </source>
</evidence>
<keyword evidence="2" id="KW-0805">Transcription regulation</keyword>
<accession>A0A8T2TY44</accession>
<sequence>MYSSSAAHDFVSLAGNLFHQARLLADDPQPSTFFSHPMAGADRFINTHRTIETEVVVPTQQTLAFTATGSQKTIANAVSVAVVRSKLHRCRPQYESSTELPKVGEKLQQQNLTTALKGESVASSAGRRGVKPQQVKSLDEDCISSGNSSGDHHHHQQDKEVNDLAAIDHMYEERRRRKRQRECLGELRKLVPNIRKRDKVTVLEHTIMFIEELQCKADELARLYSLKDELLASDLG</sequence>
<dbReference type="InterPro" id="IPR011598">
    <property type="entry name" value="bHLH_dom"/>
</dbReference>
<comment type="caution">
    <text evidence="7">The sequence shown here is derived from an EMBL/GenBank/DDBJ whole genome shotgun (WGS) entry which is preliminary data.</text>
</comment>
<dbReference type="InterPro" id="IPR051358">
    <property type="entry name" value="TF_AMS/ICE1/BHLH6-like"/>
</dbReference>
<dbReference type="OrthoDB" id="690068at2759"/>
<keyword evidence="3" id="KW-0804">Transcription</keyword>
<dbReference type="AlphaFoldDB" id="A0A8T2TY44"/>
<dbReference type="InterPro" id="IPR036638">
    <property type="entry name" value="HLH_DNA-bd_sf"/>
</dbReference>
<dbReference type="Pfam" id="PF00010">
    <property type="entry name" value="HLH"/>
    <property type="match status" value="1"/>
</dbReference>
<gene>
    <name evidence="7" type="ORF">KP509_09G011600</name>
</gene>
<evidence type="ECO:0000256" key="4">
    <source>
        <dbReference type="ARBA" id="ARBA00023242"/>
    </source>
</evidence>
<organism evidence="7 8">
    <name type="scientific">Ceratopteris richardii</name>
    <name type="common">Triangle waterfern</name>
    <dbReference type="NCBI Taxonomy" id="49495"/>
    <lineage>
        <taxon>Eukaryota</taxon>
        <taxon>Viridiplantae</taxon>
        <taxon>Streptophyta</taxon>
        <taxon>Embryophyta</taxon>
        <taxon>Tracheophyta</taxon>
        <taxon>Polypodiopsida</taxon>
        <taxon>Polypodiidae</taxon>
        <taxon>Polypodiales</taxon>
        <taxon>Pteridineae</taxon>
        <taxon>Pteridaceae</taxon>
        <taxon>Parkerioideae</taxon>
        <taxon>Ceratopteris</taxon>
    </lineage>
</organism>
<dbReference type="Gene3D" id="4.10.280.10">
    <property type="entry name" value="Helix-loop-helix DNA-binding domain"/>
    <property type="match status" value="1"/>
</dbReference>
<dbReference type="Proteomes" id="UP000825935">
    <property type="component" value="Chromosome 9"/>
</dbReference>
<evidence type="ECO:0000313" key="7">
    <source>
        <dbReference type="EMBL" id="KAH7428681.1"/>
    </source>
</evidence>
<evidence type="ECO:0000256" key="3">
    <source>
        <dbReference type="ARBA" id="ARBA00023163"/>
    </source>
</evidence>
<dbReference type="GO" id="GO:0046983">
    <property type="term" value="F:protein dimerization activity"/>
    <property type="evidence" value="ECO:0007669"/>
    <property type="project" value="InterPro"/>
</dbReference>
<dbReference type="CDD" id="cd11393">
    <property type="entry name" value="bHLH_AtbHLH_like"/>
    <property type="match status" value="1"/>
</dbReference>
<dbReference type="GO" id="GO:0005634">
    <property type="term" value="C:nucleus"/>
    <property type="evidence" value="ECO:0007669"/>
    <property type="project" value="UniProtKB-SubCell"/>
</dbReference>